<sequence>MDATVHGLQFSGKPEGGKLPAAPTQARIRRKVGCIHFSKASIGLEVQMGIVFAENWNNIDGLRAKHGDWYDDDYNTLGDANYQQICAMLNTWAEREIAHNHASELYEIATAVLSDRLNVTVELGFHQLQNFKGQDYFHITVIHPDGWKAHMFSRAKIYMGQIAHIEKTIEGGTKVPTVYEKRIYLQPQKPYTPFL</sequence>
<keyword evidence="2" id="KW-1185">Reference proteome</keyword>
<name>A0A3S0JAU3_9BURK</name>
<dbReference type="RefSeq" id="WP_093195077.1">
    <property type="nucleotide sequence ID" value="NZ_RXOE01000001.1"/>
</dbReference>
<evidence type="ECO:0000313" key="1">
    <source>
        <dbReference type="EMBL" id="RTQ36573.1"/>
    </source>
</evidence>
<accession>A0A3S0JAU3</accession>
<dbReference type="OrthoDB" id="8858014at2"/>
<comment type="caution">
    <text evidence="1">The sequence shown here is derived from an EMBL/GenBank/DDBJ whole genome shotgun (WGS) entry which is preliminary data.</text>
</comment>
<dbReference type="EMBL" id="RXOE01000001">
    <property type="protein sequence ID" value="RTQ36573.1"/>
    <property type="molecule type" value="Genomic_DNA"/>
</dbReference>
<dbReference type="Proteomes" id="UP000267418">
    <property type="component" value="Unassembled WGS sequence"/>
</dbReference>
<protein>
    <submittedName>
        <fullName evidence="1">Uncharacterized protein</fullName>
    </submittedName>
</protein>
<organism evidence="1 2">
    <name type="scientific">Variovorax gossypii</name>
    <dbReference type="NCBI Taxonomy" id="1679495"/>
    <lineage>
        <taxon>Bacteria</taxon>
        <taxon>Pseudomonadati</taxon>
        <taxon>Pseudomonadota</taxon>
        <taxon>Betaproteobacteria</taxon>
        <taxon>Burkholderiales</taxon>
        <taxon>Comamonadaceae</taxon>
        <taxon>Variovorax</taxon>
    </lineage>
</organism>
<evidence type="ECO:0000313" key="2">
    <source>
        <dbReference type="Proteomes" id="UP000267418"/>
    </source>
</evidence>
<dbReference type="AlphaFoldDB" id="A0A3S0JAU3"/>
<proteinExistence type="predicted"/>
<reference evidence="1 2" key="1">
    <citation type="submission" date="2018-12" db="EMBL/GenBank/DDBJ databases">
        <title>The genome of Variovorax gossypii DSM 100435.</title>
        <authorList>
            <person name="Gao J."/>
            <person name="Sun J."/>
        </authorList>
    </citation>
    <scope>NUCLEOTIDE SEQUENCE [LARGE SCALE GENOMIC DNA]</scope>
    <source>
        <strain evidence="1 2">DSM 100435</strain>
    </source>
</reference>
<gene>
    <name evidence="1" type="ORF">EJP69_02175</name>
</gene>